<dbReference type="AlphaFoldDB" id="A0A6N2SPV4"/>
<dbReference type="EMBL" id="CACRTG010000008">
    <property type="protein sequence ID" value="VYS95577.1"/>
    <property type="molecule type" value="Genomic_DNA"/>
</dbReference>
<proteinExistence type="predicted"/>
<sequence length="1077" mass="125744">MGAIMNLDFGRCRVYKLSIIDTMTEREHLFYDFYRRGVSMNKLKSVLNKKFPLSQDVAELFLISKSEAEKLMEDNFPKNKLKEIVLKEIGRFPKDNIRNINEDYLYYYDDNREKHDKLTRQIVWFENECAVRCSNNLSKVPLLEQIVLLKCTSIATKSLLEQIIDRGIDIDGKHYIFYTSSTGQMKDSEITLLEEEFWNEHKYALMCGLTEERINERGGINTGKYFAARALNISNSIAYDSGISIDDVIVVPDFKTMVTGIVNYLDIEKLTTTEKEMQIPIEHMDGAGIFIPGTLPCSCQIRGGWLKGAVFPFDFHRFINLKKDRLSESHMVDAWGKRITIEEVLNAKMILTDSQLKMRKYYNSMDEYRECFKKSGLSIRINNCAHEPGEEVKVAYQAFQTIPKKNMTPAAVEKLTKKTVEYINDAKTNPKTALKMMGIDSDEKKKKLRPLHACIKEYPYLLEDVHVKKILKSAFDAERRSAEGSKLIMDGMWSYICPDLFAFCEWLFLGEDEPEGLLPEGYIYNHYYDEKEDIDTVCCLRYPHLSDCEHGVRKVLRSEQCKEWFIGEDTIVSCHDLISKVLQADWDGDHICNIHDKAFLEVLDKKTYPLYYEMDKAQAEILDNSNKLNCLLRSFSNEGIGFVSNAITKIFSEKNPDINLVRILCAYNNFVIDYFKTQKSMDLKRYKEKYEEYKQPDSKLPNFFKYAKGKKASSCKKSNESSSNADLICKYVKKSTKDGVTKSKDKADDEEKQKVFYPSNLENEKIKVVRKSKEYGQLRDLIKQLKMEKKSLYVKMAGMLQDEKLSSQDLFYYYCWYEINRIMSDRTKAANYLLDIEYLLDENIKDKKDILWNCYGDILYKNLLVNLGKDTNPKSITVKKRVYTLSEELQKEVEKLREDVVKELEEIEKVSVSEALYNKIMGITTRKDCVNDKYLLFIIYVLVQRAIKRYGENNNYIRIYKNKRTVKCTRAMLDSWLESQCADKGLKRLEKKNYIKVEELKNYTKVWFNMEIPKDDKEFVSVTQNNPLLSLFKKTKEKSVKQCESCKKDFFAHGNEKTCSRECSEKLKKTNHNKKAA</sequence>
<organism evidence="2">
    <name type="scientific">[Clostridium] nexile</name>
    <dbReference type="NCBI Taxonomy" id="29361"/>
    <lineage>
        <taxon>Bacteria</taxon>
        <taxon>Bacillati</taxon>
        <taxon>Bacillota</taxon>
        <taxon>Clostridia</taxon>
        <taxon>Lachnospirales</taxon>
        <taxon>Lachnospiraceae</taxon>
        <taxon>Tyzzerella</taxon>
    </lineage>
</organism>
<evidence type="ECO:0000256" key="1">
    <source>
        <dbReference type="SAM" id="Coils"/>
    </source>
</evidence>
<feature type="coiled-coil region" evidence="1">
    <location>
        <begin position="879"/>
        <end position="910"/>
    </location>
</feature>
<keyword evidence="1" id="KW-0175">Coiled coil</keyword>
<protein>
    <submittedName>
        <fullName evidence="2">Uncharacterized protein</fullName>
    </submittedName>
</protein>
<gene>
    <name evidence="2" type="ORF">CNLFYP112_01439</name>
</gene>
<reference evidence="2" key="1">
    <citation type="submission" date="2019-11" db="EMBL/GenBank/DDBJ databases">
        <authorList>
            <person name="Feng L."/>
        </authorList>
    </citation>
    <scope>NUCLEOTIDE SEQUENCE</scope>
    <source>
        <strain evidence="2">CnexileLFYP112</strain>
    </source>
</reference>
<evidence type="ECO:0000313" key="2">
    <source>
        <dbReference type="EMBL" id="VYS95577.1"/>
    </source>
</evidence>
<accession>A0A6N2SPV4</accession>
<name>A0A6N2SPV4_9FIRM</name>